<feature type="non-terminal residue" evidence="1">
    <location>
        <position position="1"/>
    </location>
</feature>
<organism evidence="1 2">
    <name type="scientific">Acinetobacter junii</name>
    <dbReference type="NCBI Taxonomy" id="40215"/>
    <lineage>
        <taxon>Bacteria</taxon>
        <taxon>Pseudomonadati</taxon>
        <taxon>Pseudomonadota</taxon>
        <taxon>Gammaproteobacteria</taxon>
        <taxon>Moraxellales</taxon>
        <taxon>Moraxellaceae</taxon>
        <taxon>Acinetobacter</taxon>
    </lineage>
</organism>
<evidence type="ECO:0000313" key="2">
    <source>
        <dbReference type="Proteomes" id="UP001498501"/>
    </source>
</evidence>
<accession>A0ABU8ZK00</accession>
<keyword evidence="2" id="KW-1185">Reference proteome</keyword>
<comment type="caution">
    <text evidence="1">The sequence shown here is derived from an EMBL/GenBank/DDBJ whole genome shotgun (WGS) entry which is preliminary data.</text>
</comment>
<reference evidence="1 2" key="1">
    <citation type="submission" date="2024-03" db="EMBL/GenBank/DDBJ databases">
        <title>Cross-transmission of Acinetobacter junii carrying blaOXA-58 in a neonatal intensive care unit.</title>
        <authorList>
            <person name="Bour M."/>
            <person name="Potron A."/>
            <person name="Lecointe D."/>
        </authorList>
    </citation>
    <scope>NUCLEOTIDE SEQUENCE [LARGE SCALE GENOMIC DNA]</scope>
    <source>
        <strain evidence="1 2">21A3096 case 1</strain>
    </source>
</reference>
<dbReference type="EMBL" id="JBBMLE010000101">
    <property type="protein sequence ID" value="MEK0253930.1"/>
    <property type="molecule type" value="Genomic_DNA"/>
</dbReference>
<name>A0ABU8ZK00_ACIJU</name>
<gene>
    <name evidence="1" type="ORF">WM018_15930</name>
</gene>
<protein>
    <submittedName>
        <fullName evidence="1">IS4 family transposase</fullName>
    </submittedName>
</protein>
<proteinExistence type="predicted"/>
<sequence>QEGWSVQRLLRIIQVNLFERKLLRSLFVPDKKWRKQEEPQLRFFL</sequence>
<evidence type="ECO:0000313" key="1">
    <source>
        <dbReference type="EMBL" id="MEK0253930.1"/>
    </source>
</evidence>
<dbReference type="Proteomes" id="UP001498501">
    <property type="component" value="Unassembled WGS sequence"/>
</dbReference>